<keyword evidence="7" id="KW-0175">Coiled coil</keyword>
<comment type="similarity">
    <text evidence="4 6">Belongs to the GART family.</text>
</comment>
<proteinExistence type="inferred from homology"/>
<evidence type="ECO:0000256" key="6">
    <source>
        <dbReference type="HAMAP-Rule" id="MF_01930"/>
    </source>
</evidence>
<gene>
    <name evidence="6 9" type="primary">purN</name>
    <name evidence="9" type="ORF">HU137_00395</name>
</gene>
<dbReference type="Pfam" id="PF00551">
    <property type="entry name" value="Formyl_trans_N"/>
    <property type="match status" value="1"/>
</dbReference>
<comment type="caution">
    <text evidence="6">Lacks conserved residue(s) required for the propagation of feature annotation.</text>
</comment>
<evidence type="ECO:0000256" key="4">
    <source>
        <dbReference type="ARBA" id="ARBA00038440"/>
    </source>
</evidence>
<comment type="function">
    <text evidence="6">Catalyzes the transfer of a formyl group from 10-formyltetrahydrofolate to 5-phospho-ribosyl-glycinamide (GAR), producing 5-phospho-ribosyl-N-formylglycinamide (FGAR) and tetrahydrofolate.</text>
</comment>
<dbReference type="InterPro" id="IPR004607">
    <property type="entry name" value="GART"/>
</dbReference>
<dbReference type="PANTHER" id="PTHR43369">
    <property type="entry name" value="PHOSPHORIBOSYLGLYCINAMIDE FORMYLTRANSFERASE"/>
    <property type="match status" value="1"/>
</dbReference>
<dbReference type="InterPro" id="IPR001555">
    <property type="entry name" value="GART_AS"/>
</dbReference>
<dbReference type="SUPFAM" id="SSF53328">
    <property type="entry name" value="Formyltransferase"/>
    <property type="match status" value="1"/>
</dbReference>
<feature type="binding site" evidence="6">
    <location>
        <begin position="11"/>
        <end position="13"/>
    </location>
    <ligand>
        <name>N(1)-(5-phospho-beta-D-ribosyl)glycinamide</name>
        <dbReference type="ChEBI" id="CHEBI:143788"/>
    </ligand>
</feature>
<dbReference type="InterPro" id="IPR036477">
    <property type="entry name" value="Formyl_transf_N_sf"/>
</dbReference>
<dbReference type="HAMAP" id="MF_01930">
    <property type="entry name" value="PurN"/>
    <property type="match status" value="1"/>
</dbReference>
<evidence type="ECO:0000256" key="7">
    <source>
        <dbReference type="SAM" id="Coils"/>
    </source>
</evidence>
<feature type="active site" description="Proton donor" evidence="6">
    <location>
        <position position="103"/>
    </location>
</feature>
<dbReference type="EMBL" id="JACDZE010000001">
    <property type="protein sequence ID" value="MBA5628223.1"/>
    <property type="molecule type" value="Genomic_DNA"/>
</dbReference>
<dbReference type="UniPathway" id="UPA00074">
    <property type="reaction ID" value="UER00126"/>
</dbReference>
<comment type="caution">
    <text evidence="9">The sequence shown here is derived from an EMBL/GenBank/DDBJ whole genome shotgun (WGS) entry which is preliminary data.</text>
</comment>
<dbReference type="GO" id="GO:0005829">
    <property type="term" value="C:cytosol"/>
    <property type="evidence" value="ECO:0007669"/>
    <property type="project" value="TreeGrafter"/>
</dbReference>
<dbReference type="InterPro" id="IPR002376">
    <property type="entry name" value="Formyl_transf_N"/>
</dbReference>
<dbReference type="PROSITE" id="PS00373">
    <property type="entry name" value="GART"/>
    <property type="match status" value="1"/>
</dbReference>
<feature type="binding site" evidence="6">
    <location>
        <position position="101"/>
    </location>
    <ligand>
        <name>(6R)-10-formyltetrahydrofolate</name>
        <dbReference type="ChEBI" id="CHEBI:195366"/>
    </ligand>
</feature>
<evidence type="ECO:0000259" key="8">
    <source>
        <dbReference type="Pfam" id="PF00551"/>
    </source>
</evidence>
<dbReference type="EC" id="2.1.2.2" evidence="6"/>
<comment type="pathway">
    <text evidence="1 6">Purine metabolism; IMP biosynthesis via de novo pathway; N(2)-formyl-N(1)-(5-phospho-D-ribosyl)glycinamide from N(1)-(5-phospho-D-ribosyl)glycinamide (10-formyl THF route): step 1/1.</text>
</comment>
<dbReference type="CDD" id="cd08645">
    <property type="entry name" value="FMT_core_GART"/>
    <property type="match status" value="1"/>
</dbReference>
<reference evidence="9 10" key="1">
    <citation type="submission" date="2020-07" db="EMBL/GenBank/DDBJ databases">
        <title>Moheibacter lacus sp. nov., a member of the family Flavobacteriaceae isolated from freshwater lake sediment.</title>
        <authorList>
            <person name="Liu Y."/>
        </authorList>
    </citation>
    <scope>NUCLEOTIDE SEQUENCE [LARGE SCALE GENOMIC DNA]</scope>
    <source>
        <strain evidence="9 10">BDHS18</strain>
    </source>
</reference>
<sequence>MKIAVFVSGSGSNLQNIIDAIQDGSLPNTEIAMVMADRDCYAVERSLDYDIPTFLLEEKKTFSEDADHNLEGENIDLIVLAGFLSILSKEFVEKWQGKIINIHPALLPKYGGKGMYGKHVHQAVLDAGDQVSGATVHFVTAGVDEGEIILQGEFAVEKTDEIADLQRKVAEVEKEIMIQAIQKLTEKIG</sequence>
<protein>
    <recommendedName>
        <fullName evidence="6">Phosphoribosylglycinamide formyltransferase</fullName>
        <ecNumber evidence="6">2.1.2.2</ecNumber>
    </recommendedName>
    <alternativeName>
        <fullName evidence="6">5'-phosphoribosylglycinamide transformylase</fullName>
    </alternativeName>
    <alternativeName>
        <fullName evidence="6">GAR transformylase</fullName>
        <shortName evidence="6">GART</shortName>
    </alternativeName>
</protein>
<dbReference type="PANTHER" id="PTHR43369:SF2">
    <property type="entry name" value="PHOSPHORIBOSYLGLYCINAMIDE FORMYLTRANSFERASE"/>
    <property type="match status" value="1"/>
</dbReference>
<feature type="coiled-coil region" evidence="7">
    <location>
        <begin position="155"/>
        <end position="187"/>
    </location>
</feature>
<dbReference type="AlphaFoldDB" id="A0A838ZQS1"/>
<comment type="catalytic activity">
    <reaction evidence="5 6">
        <text>N(1)-(5-phospho-beta-D-ribosyl)glycinamide + (6R)-10-formyltetrahydrofolate = N(2)-formyl-N(1)-(5-phospho-beta-D-ribosyl)glycinamide + (6S)-5,6,7,8-tetrahydrofolate + H(+)</text>
        <dbReference type="Rhea" id="RHEA:15053"/>
        <dbReference type="ChEBI" id="CHEBI:15378"/>
        <dbReference type="ChEBI" id="CHEBI:57453"/>
        <dbReference type="ChEBI" id="CHEBI:143788"/>
        <dbReference type="ChEBI" id="CHEBI:147286"/>
        <dbReference type="ChEBI" id="CHEBI:195366"/>
        <dbReference type="EC" id="2.1.2.2"/>
    </reaction>
</comment>
<evidence type="ECO:0000256" key="3">
    <source>
        <dbReference type="ARBA" id="ARBA00022755"/>
    </source>
</evidence>
<evidence type="ECO:0000256" key="2">
    <source>
        <dbReference type="ARBA" id="ARBA00022679"/>
    </source>
</evidence>
<evidence type="ECO:0000313" key="10">
    <source>
        <dbReference type="Proteomes" id="UP000552241"/>
    </source>
</evidence>
<dbReference type="RefSeq" id="WP_182041835.1">
    <property type="nucleotide sequence ID" value="NZ_JACDZE010000001.1"/>
</dbReference>
<dbReference type="NCBIfam" id="TIGR00639">
    <property type="entry name" value="PurN"/>
    <property type="match status" value="1"/>
</dbReference>
<feature type="site" description="Raises pKa of active site His" evidence="6">
    <location>
        <position position="144"/>
    </location>
</feature>
<evidence type="ECO:0000256" key="1">
    <source>
        <dbReference type="ARBA" id="ARBA00005054"/>
    </source>
</evidence>
<keyword evidence="2 6" id="KW-0808">Transferase</keyword>
<dbReference type="Proteomes" id="UP000552241">
    <property type="component" value="Unassembled WGS sequence"/>
</dbReference>
<keyword evidence="10" id="KW-1185">Reference proteome</keyword>
<dbReference type="Gene3D" id="3.40.50.170">
    <property type="entry name" value="Formyl transferase, N-terminal domain"/>
    <property type="match status" value="1"/>
</dbReference>
<dbReference type="GO" id="GO:0004644">
    <property type="term" value="F:phosphoribosylglycinamide formyltransferase activity"/>
    <property type="evidence" value="ECO:0007669"/>
    <property type="project" value="UniProtKB-UniRule"/>
</dbReference>
<feature type="domain" description="Formyl transferase N-terminal" evidence="8">
    <location>
        <begin position="1"/>
        <end position="181"/>
    </location>
</feature>
<evidence type="ECO:0000313" key="9">
    <source>
        <dbReference type="EMBL" id="MBA5628223.1"/>
    </source>
</evidence>
<accession>A0A838ZQS1</accession>
<keyword evidence="3 6" id="KW-0658">Purine biosynthesis</keyword>
<dbReference type="GO" id="GO:0006189">
    <property type="term" value="P:'de novo' IMP biosynthetic process"/>
    <property type="evidence" value="ECO:0007669"/>
    <property type="project" value="UniProtKB-UniRule"/>
</dbReference>
<name>A0A838ZQS1_9FLAO</name>
<evidence type="ECO:0000256" key="5">
    <source>
        <dbReference type="ARBA" id="ARBA00047664"/>
    </source>
</evidence>
<organism evidence="9 10">
    <name type="scientific">Moheibacter lacus</name>
    <dbReference type="NCBI Taxonomy" id="2745851"/>
    <lineage>
        <taxon>Bacteria</taxon>
        <taxon>Pseudomonadati</taxon>
        <taxon>Bacteroidota</taxon>
        <taxon>Flavobacteriia</taxon>
        <taxon>Flavobacteriales</taxon>
        <taxon>Weeksellaceae</taxon>
        <taxon>Moheibacter</taxon>
    </lineage>
</organism>
<feature type="binding site" evidence="6">
    <location>
        <position position="60"/>
    </location>
    <ligand>
        <name>(6R)-10-formyltetrahydrofolate</name>
        <dbReference type="ChEBI" id="CHEBI:195366"/>
    </ligand>
</feature>